<name>A0A5E4LUC3_9ARCH</name>
<dbReference type="Gene3D" id="3.40.50.620">
    <property type="entry name" value="HUPs"/>
    <property type="match status" value="1"/>
</dbReference>
<evidence type="ECO:0000256" key="2">
    <source>
        <dbReference type="ARBA" id="ARBA00022695"/>
    </source>
</evidence>
<evidence type="ECO:0000256" key="1">
    <source>
        <dbReference type="ARBA" id="ARBA00022679"/>
    </source>
</evidence>
<keyword evidence="2 4" id="KW-0548">Nucleotidyltransferase</keyword>
<accession>A0A5E4LUC3</accession>
<organism evidence="4 5">
    <name type="scientific">Candidatus Bilamarchaeum dharawalense</name>
    <dbReference type="NCBI Taxonomy" id="2885759"/>
    <lineage>
        <taxon>Archaea</taxon>
        <taxon>Candidatus Micrarchaeota</taxon>
        <taxon>Candidatus Micrarchaeia</taxon>
        <taxon>Candidatus Anstonellales</taxon>
        <taxon>Candidatus Bilamarchaeaceae</taxon>
        <taxon>Candidatus Bilamarchaeum</taxon>
    </lineage>
</organism>
<dbReference type="InterPro" id="IPR014729">
    <property type="entry name" value="Rossmann-like_a/b/a_fold"/>
</dbReference>
<dbReference type="SUPFAM" id="SSF52374">
    <property type="entry name" value="Nucleotidylyl transferase"/>
    <property type="match status" value="1"/>
</dbReference>
<dbReference type="AlphaFoldDB" id="A0A5E4LUC3"/>
<feature type="domain" description="Cytidyltransferase-like" evidence="3">
    <location>
        <begin position="55"/>
        <end position="161"/>
    </location>
</feature>
<comment type="caution">
    <text evidence="4">The sequence shown here is derived from an EMBL/GenBank/DDBJ whole genome shotgun (WGS) entry which is preliminary data.</text>
</comment>
<gene>
    <name evidence="4" type="primary">ribL</name>
    <name evidence="4" type="ORF">LFW2832_00368</name>
</gene>
<evidence type="ECO:0000313" key="4">
    <source>
        <dbReference type="EMBL" id="VVC03436.1"/>
    </source>
</evidence>
<dbReference type="GO" id="GO:0003919">
    <property type="term" value="F:FMN adenylyltransferase activity"/>
    <property type="evidence" value="ECO:0007669"/>
    <property type="project" value="UniProtKB-EC"/>
</dbReference>
<dbReference type="InterPro" id="IPR004821">
    <property type="entry name" value="Cyt_trans-like"/>
</dbReference>
<evidence type="ECO:0000259" key="3">
    <source>
        <dbReference type="Pfam" id="PF01467"/>
    </source>
</evidence>
<dbReference type="EMBL" id="CABMJJ010000007">
    <property type="protein sequence ID" value="VVC03436.1"/>
    <property type="molecule type" value="Genomic_DNA"/>
</dbReference>
<dbReference type="PANTHER" id="PTHR43793">
    <property type="entry name" value="FAD SYNTHASE"/>
    <property type="match status" value="1"/>
</dbReference>
<dbReference type="Pfam" id="PF01467">
    <property type="entry name" value="CTP_transf_like"/>
    <property type="match status" value="1"/>
</dbReference>
<dbReference type="Proteomes" id="UP000789941">
    <property type="component" value="Unassembled WGS sequence"/>
</dbReference>
<evidence type="ECO:0000313" key="5">
    <source>
        <dbReference type="Proteomes" id="UP000789941"/>
    </source>
</evidence>
<sequence>MKELIKKVYLLQLTYNGITDEIYHFLSDGEKKLLIETNGKFYLKEAERRKIKVVLTGGVFDVLHIGHIITLIEAKKHGDVLVVAIAKDEHIKKKGREPIHPQEYRKIMVETLKPVDISVAGLDNPKKLIELVGPDVIVYGYDQKEFLKPEGIKIVKLSKKIDDSKFKTGRILEELGV</sequence>
<keyword evidence="1 4" id="KW-0808">Transferase</keyword>
<dbReference type="PANTHER" id="PTHR43793:SF1">
    <property type="entry name" value="FAD SYNTHASE"/>
    <property type="match status" value="1"/>
</dbReference>
<reference evidence="4 5" key="1">
    <citation type="submission" date="2019-08" db="EMBL/GenBank/DDBJ databases">
        <authorList>
            <person name="Vazquez-Campos X."/>
        </authorList>
    </citation>
    <scope>NUCLEOTIDE SEQUENCE [LARGE SCALE GENOMIC DNA]</scope>
    <source>
        <strain evidence="4">LFW-283_2</strain>
    </source>
</reference>
<dbReference type="NCBIfam" id="TIGR00125">
    <property type="entry name" value="cyt_tran_rel"/>
    <property type="match status" value="1"/>
</dbReference>
<proteinExistence type="predicted"/>
<dbReference type="InterPro" id="IPR050385">
    <property type="entry name" value="Archaeal_FAD_synthase"/>
</dbReference>
<dbReference type="EC" id="2.7.7.2" evidence="4"/>
<protein>
    <submittedName>
        <fullName evidence="4">FAD synthase</fullName>
        <ecNumber evidence="4">2.7.7.2</ecNumber>
    </submittedName>
</protein>